<reference evidence="1 2" key="1">
    <citation type="journal article" date="2018" name="Science">
        <title>The opium poppy genome and morphinan production.</title>
        <authorList>
            <person name="Guo L."/>
            <person name="Winzer T."/>
            <person name="Yang X."/>
            <person name="Li Y."/>
            <person name="Ning Z."/>
            <person name="He Z."/>
            <person name="Teodor R."/>
            <person name="Lu Y."/>
            <person name="Bowser T.A."/>
            <person name="Graham I.A."/>
            <person name="Ye K."/>
        </authorList>
    </citation>
    <scope>NUCLEOTIDE SEQUENCE [LARGE SCALE GENOMIC DNA]</scope>
    <source>
        <strain evidence="2">cv. HN1</strain>
        <tissue evidence="1">Leaves</tissue>
    </source>
</reference>
<dbReference type="Gramene" id="RZC72413">
    <property type="protein sequence ID" value="RZC72413"/>
    <property type="gene ID" value="C5167_035596"/>
</dbReference>
<dbReference type="AlphaFoldDB" id="A0A4Y7KGB0"/>
<proteinExistence type="predicted"/>
<dbReference type="OMA" id="GHECSEN"/>
<name>A0A4Y7KGB0_PAPSO</name>
<evidence type="ECO:0000313" key="2">
    <source>
        <dbReference type="Proteomes" id="UP000316621"/>
    </source>
</evidence>
<dbReference type="Proteomes" id="UP000316621">
    <property type="component" value="Chromosome 7"/>
</dbReference>
<gene>
    <name evidence="1" type="ORF">C5167_035596</name>
</gene>
<organism evidence="1 2">
    <name type="scientific">Papaver somniferum</name>
    <name type="common">Opium poppy</name>
    <dbReference type="NCBI Taxonomy" id="3469"/>
    <lineage>
        <taxon>Eukaryota</taxon>
        <taxon>Viridiplantae</taxon>
        <taxon>Streptophyta</taxon>
        <taxon>Embryophyta</taxon>
        <taxon>Tracheophyta</taxon>
        <taxon>Spermatophyta</taxon>
        <taxon>Magnoliopsida</taxon>
        <taxon>Ranunculales</taxon>
        <taxon>Papaveraceae</taxon>
        <taxon>Papaveroideae</taxon>
        <taxon>Papaver</taxon>
    </lineage>
</organism>
<keyword evidence="2" id="KW-1185">Reference proteome</keyword>
<accession>A0A4Y7KGB0</accession>
<dbReference type="PANTHER" id="PTHR33116:SF86">
    <property type="entry name" value="REVERSE TRANSCRIPTASE DOMAIN-CONTAINING PROTEIN"/>
    <property type="match status" value="1"/>
</dbReference>
<sequence>MESVLGKLISPFQAVYVRNRHIHDNVVIAHELVHSKKRMKDRCGAMGLKHDMSKTFDRVEWSFLIDIFKAPLEIPGKEILYLLVYSLYGVFLQSPGGIYMNHWNKICTSKPSGGSGFRNLKQFNVALLSKAAWRLTDSPNELWVRILKCKSICAGIEFMKNNIIWEVRNGKDIHAFTDKWIENASAPLCKHHPNPNLVVAKSDRLIWPYTKAGNFSVKSAYKVISGRVQNNMHNSHNSLIPTKSRLSHCIATQDISCCLCDNQSQETVECIIFSPFAKAVWAASVYSQQVHDTLACIISMEKENSSLNS</sequence>
<dbReference type="PANTHER" id="PTHR33116">
    <property type="entry name" value="REVERSE TRANSCRIPTASE ZINC-BINDING DOMAIN-CONTAINING PROTEIN-RELATED-RELATED"/>
    <property type="match status" value="1"/>
</dbReference>
<dbReference type="EMBL" id="CM010721">
    <property type="protein sequence ID" value="RZC72413.1"/>
    <property type="molecule type" value="Genomic_DNA"/>
</dbReference>
<protein>
    <recommendedName>
        <fullName evidence="3">Reverse transcriptase domain-containing protein</fullName>
    </recommendedName>
</protein>
<evidence type="ECO:0000313" key="1">
    <source>
        <dbReference type="EMBL" id="RZC72413.1"/>
    </source>
</evidence>
<evidence type="ECO:0008006" key="3">
    <source>
        <dbReference type="Google" id="ProtNLM"/>
    </source>
</evidence>